<dbReference type="InterPro" id="IPR036412">
    <property type="entry name" value="HAD-like_sf"/>
</dbReference>
<evidence type="ECO:0000256" key="1">
    <source>
        <dbReference type="ARBA" id="ARBA00001946"/>
    </source>
</evidence>
<reference evidence="6 7" key="1">
    <citation type="submission" date="2024-03" db="EMBL/GenBank/DDBJ databases">
        <title>Aureococcus anophagefferens CCMP1851 and Kratosvirus quantuckense: Draft genome of a second virus-susceptible host strain in the model system.</title>
        <authorList>
            <person name="Chase E."/>
            <person name="Truchon A.R."/>
            <person name="Schepens W."/>
            <person name="Wilhelm S.W."/>
        </authorList>
    </citation>
    <scope>NUCLEOTIDE SEQUENCE [LARGE SCALE GENOMIC DNA]</scope>
    <source>
        <strain evidence="6 7">CCMP1851</strain>
    </source>
</reference>
<sequence length="327" mass="35941">MSWLSRCAGASKQFESARTQEGPTMVVWDFDWSLINENSDTWILEQLAPTLLTDLKKLQQTEPDRFGRGQWTALMDHLLTLLGTREKVTRGALERRLASIPFADENVACVRLAAAAGCEQRILSDANEVYIDKILEARSLRGAFSAVCTNAATYEDAGDGAEVLRVAPFHPVDEAPHGCRRCPPNLCKGAVLDRWVAECRPRRIIYVGDGSGDYCPATRLVEDDVVCARANYPLAKKLRKLALNVTDPVTLDAAVAEWRDGADLLRIFRRELRAPKQAAPPPKPPPSKPPPSKPLKPFSSKPAAPALVGKQAETKPAKRATVRFAPP</sequence>
<evidence type="ECO:0000313" key="6">
    <source>
        <dbReference type="EMBL" id="KAK7253994.1"/>
    </source>
</evidence>
<dbReference type="EMBL" id="JBBJCI010000033">
    <property type="protein sequence ID" value="KAK7253994.1"/>
    <property type="molecule type" value="Genomic_DNA"/>
</dbReference>
<evidence type="ECO:0000256" key="2">
    <source>
        <dbReference type="ARBA" id="ARBA00022723"/>
    </source>
</evidence>
<evidence type="ECO:0000313" key="7">
    <source>
        <dbReference type="Proteomes" id="UP001363151"/>
    </source>
</evidence>
<organism evidence="6 7">
    <name type="scientific">Aureococcus anophagefferens</name>
    <name type="common">Harmful bloom alga</name>
    <dbReference type="NCBI Taxonomy" id="44056"/>
    <lineage>
        <taxon>Eukaryota</taxon>
        <taxon>Sar</taxon>
        <taxon>Stramenopiles</taxon>
        <taxon>Ochrophyta</taxon>
        <taxon>Pelagophyceae</taxon>
        <taxon>Pelagomonadales</taxon>
        <taxon>Pelagomonadaceae</taxon>
        <taxon>Aureococcus</taxon>
    </lineage>
</organism>
<protein>
    <submittedName>
        <fullName evidence="6">Phosphocholine phosphatase</fullName>
    </submittedName>
</protein>
<comment type="caution">
    <text evidence="6">The sequence shown here is derived from an EMBL/GenBank/DDBJ whole genome shotgun (WGS) entry which is preliminary data.</text>
</comment>
<accession>A0ABR1GDB3</accession>
<dbReference type="InterPro" id="IPR023214">
    <property type="entry name" value="HAD_sf"/>
</dbReference>
<gene>
    <name evidence="6" type="primary">PHOSPHO1</name>
    <name evidence="6" type="ORF">SO694_00003736</name>
</gene>
<keyword evidence="3" id="KW-0378">Hydrolase</keyword>
<feature type="compositionally biased region" description="Low complexity" evidence="5">
    <location>
        <begin position="295"/>
        <end position="306"/>
    </location>
</feature>
<feature type="region of interest" description="Disordered" evidence="5">
    <location>
        <begin position="274"/>
        <end position="327"/>
    </location>
</feature>
<dbReference type="NCBIfam" id="TIGR01489">
    <property type="entry name" value="DKMTPPase-SF"/>
    <property type="match status" value="1"/>
</dbReference>
<dbReference type="InterPro" id="IPR016965">
    <property type="entry name" value="Pase_PHOSPHO-typ"/>
</dbReference>
<dbReference type="Pfam" id="PF06888">
    <property type="entry name" value="Put_Phosphatase"/>
    <property type="match status" value="1"/>
</dbReference>
<name>A0ABR1GDB3_AURAN</name>
<dbReference type="NCBIfam" id="TIGR01488">
    <property type="entry name" value="HAD-SF-IB"/>
    <property type="match status" value="1"/>
</dbReference>
<keyword evidence="4" id="KW-0460">Magnesium</keyword>
<comment type="cofactor">
    <cofactor evidence="1">
        <name>Mg(2+)</name>
        <dbReference type="ChEBI" id="CHEBI:18420"/>
    </cofactor>
</comment>
<evidence type="ECO:0000256" key="4">
    <source>
        <dbReference type="ARBA" id="ARBA00022842"/>
    </source>
</evidence>
<keyword evidence="7" id="KW-1185">Reference proteome</keyword>
<dbReference type="InterPro" id="IPR006384">
    <property type="entry name" value="HAD_hydro_PyrdxlP_Pase-like"/>
</dbReference>
<dbReference type="PANTHER" id="PTHR20889">
    <property type="entry name" value="PHOSPHATASE, ORPHAN 1, 2"/>
    <property type="match status" value="1"/>
</dbReference>
<dbReference type="Proteomes" id="UP001363151">
    <property type="component" value="Unassembled WGS sequence"/>
</dbReference>
<dbReference type="PANTHER" id="PTHR20889:SF12">
    <property type="entry name" value="LP01149P"/>
    <property type="match status" value="1"/>
</dbReference>
<evidence type="ECO:0000256" key="5">
    <source>
        <dbReference type="SAM" id="MobiDB-lite"/>
    </source>
</evidence>
<dbReference type="Gene3D" id="3.40.50.1000">
    <property type="entry name" value="HAD superfamily/HAD-like"/>
    <property type="match status" value="1"/>
</dbReference>
<proteinExistence type="predicted"/>
<evidence type="ECO:0000256" key="3">
    <source>
        <dbReference type="ARBA" id="ARBA00022801"/>
    </source>
</evidence>
<feature type="compositionally biased region" description="Pro residues" evidence="5">
    <location>
        <begin position="278"/>
        <end position="294"/>
    </location>
</feature>
<keyword evidence="2" id="KW-0479">Metal-binding</keyword>
<dbReference type="SUPFAM" id="SSF56784">
    <property type="entry name" value="HAD-like"/>
    <property type="match status" value="1"/>
</dbReference>